<feature type="transmembrane region" description="Helical" evidence="8">
    <location>
        <begin position="215"/>
        <end position="235"/>
    </location>
</feature>
<dbReference type="InterPro" id="IPR020846">
    <property type="entry name" value="MFS_dom"/>
</dbReference>
<dbReference type="GO" id="GO:0046677">
    <property type="term" value="P:response to antibiotic"/>
    <property type="evidence" value="ECO:0007669"/>
    <property type="project" value="UniProtKB-KW"/>
</dbReference>
<organism evidence="10 11">
    <name type="scientific">Yinghuangia soli</name>
    <dbReference type="NCBI Taxonomy" id="2908204"/>
    <lineage>
        <taxon>Bacteria</taxon>
        <taxon>Bacillati</taxon>
        <taxon>Actinomycetota</taxon>
        <taxon>Actinomycetes</taxon>
        <taxon>Kitasatosporales</taxon>
        <taxon>Streptomycetaceae</taxon>
        <taxon>Yinghuangia</taxon>
    </lineage>
</organism>
<feature type="transmembrane region" description="Helical" evidence="8">
    <location>
        <begin position="376"/>
        <end position="398"/>
    </location>
</feature>
<dbReference type="RefSeq" id="WP_235057148.1">
    <property type="nucleotide sequence ID" value="NZ_JAKFHA010000033.1"/>
</dbReference>
<dbReference type="PANTHER" id="PTHR42718:SF46">
    <property type="entry name" value="BLR6921 PROTEIN"/>
    <property type="match status" value="1"/>
</dbReference>
<name>A0AA41Q6B1_9ACTN</name>
<feature type="transmembrane region" description="Helical" evidence="8">
    <location>
        <begin position="153"/>
        <end position="172"/>
    </location>
</feature>
<feature type="transmembrane region" description="Helical" evidence="8">
    <location>
        <begin position="410"/>
        <end position="436"/>
    </location>
</feature>
<dbReference type="AlphaFoldDB" id="A0AA41Q6B1"/>
<dbReference type="EMBL" id="JAKFHA010000033">
    <property type="protein sequence ID" value="MCF2532369.1"/>
    <property type="molecule type" value="Genomic_DNA"/>
</dbReference>
<dbReference type="GO" id="GO:0005886">
    <property type="term" value="C:plasma membrane"/>
    <property type="evidence" value="ECO:0007669"/>
    <property type="project" value="UniProtKB-SubCell"/>
</dbReference>
<dbReference type="PROSITE" id="PS50850">
    <property type="entry name" value="MFS"/>
    <property type="match status" value="1"/>
</dbReference>
<feature type="domain" description="Major facilitator superfamily (MFS) profile" evidence="9">
    <location>
        <begin position="28"/>
        <end position="480"/>
    </location>
</feature>
<sequence>MPTSRPDSPPESAADSAAQPRPRHLGWVLAVLAFAQLIIAVDYNIVFVALPEIGTELGFSEQSLQWVISGYAVAFGGFLLLGGRTADLFGRRSVLVTALALYAGASMLGGLAVNPGMMIAARAVQGIGGALLFPATLSLVNTLFAEGPERNRALAVWGGAGASGLSLGALFGGVLTGWFGWASVFFVNVPLAAVVIAGAFAFIPADRRTGPRRSFDLPGALTVTAGLTLLVYVLVEAPAAGWTSGGILTAAALAAALLAAFAVIESRSADPLMPLRLFRNRSLAAATAITFVFMGTFGAIPYFLTILWQQVQDMSALQTGFAFLVPAVAIFVGTQAGEKLTTRAGLRASLLTGFVLGAGGTVLLAAGVTADGSYGVLVPGLVVMGIGQGIAWTAMWIAAASGVDASQQGVASGLASTTSQIGAAVGLAIFVAIANADTGGLTGDRLGEAVADGQQTALYIVAAALLLGAVAALAFRRPPADESRPAAEFVADTAAEDRVEVGAGR</sequence>
<dbReference type="InterPro" id="IPR036259">
    <property type="entry name" value="MFS_trans_sf"/>
</dbReference>
<feature type="transmembrane region" description="Helical" evidence="8">
    <location>
        <begin position="178"/>
        <end position="203"/>
    </location>
</feature>
<evidence type="ECO:0000259" key="9">
    <source>
        <dbReference type="PROSITE" id="PS50850"/>
    </source>
</evidence>
<dbReference type="Gene3D" id="1.20.1720.10">
    <property type="entry name" value="Multidrug resistance protein D"/>
    <property type="match status" value="1"/>
</dbReference>
<keyword evidence="11" id="KW-1185">Reference proteome</keyword>
<proteinExistence type="predicted"/>
<dbReference type="Proteomes" id="UP001165378">
    <property type="component" value="Unassembled WGS sequence"/>
</dbReference>
<evidence type="ECO:0000256" key="2">
    <source>
        <dbReference type="ARBA" id="ARBA00022448"/>
    </source>
</evidence>
<comment type="caution">
    <text evidence="10">The sequence shown here is derived from an EMBL/GenBank/DDBJ whole genome shotgun (WGS) entry which is preliminary data.</text>
</comment>
<dbReference type="GO" id="GO:0022857">
    <property type="term" value="F:transmembrane transporter activity"/>
    <property type="evidence" value="ECO:0007669"/>
    <property type="project" value="InterPro"/>
</dbReference>
<keyword evidence="2" id="KW-0813">Transport</keyword>
<keyword evidence="6 8" id="KW-0472">Membrane</keyword>
<evidence type="ECO:0000256" key="8">
    <source>
        <dbReference type="SAM" id="Phobius"/>
    </source>
</evidence>
<reference evidence="10" key="1">
    <citation type="submission" date="2022-01" db="EMBL/GenBank/DDBJ databases">
        <title>Genome-Based Taxonomic Classification of the Phylum Actinobacteria.</title>
        <authorList>
            <person name="Gao Y."/>
        </authorList>
    </citation>
    <scope>NUCLEOTIDE SEQUENCE</scope>
    <source>
        <strain evidence="10">KLBMP 8922</strain>
    </source>
</reference>
<protein>
    <submittedName>
        <fullName evidence="10">MFS transporter</fullName>
    </submittedName>
</protein>
<dbReference type="CDD" id="cd17321">
    <property type="entry name" value="MFS_MMR_MDR_like"/>
    <property type="match status" value="1"/>
</dbReference>
<feature type="transmembrane region" description="Helical" evidence="8">
    <location>
        <begin position="456"/>
        <end position="475"/>
    </location>
</feature>
<dbReference type="PANTHER" id="PTHR42718">
    <property type="entry name" value="MAJOR FACILITATOR SUPERFAMILY MULTIDRUG TRANSPORTER MFSC"/>
    <property type="match status" value="1"/>
</dbReference>
<feature type="transmembrane region" description="Helical" evidence="8">
    <location>
        <begin position="348"/>
        <end position="370"/>
    </location>
</feature>
<feature type="transmembrane region" description="Helical" evidence="8">
    <location>
        <begin position="25"/>
        <end position="51"/>
    </location>
</feature>
<evidence type="ECO:0000256" key="3">
    <source>
        <dbReference type="ARBA" id="ARBA00022475"/>
    </source>
</evidence>
<dbReference type="InterPro" id="IPR005829">
    <property type="entry name" value="Sugar_transporter_CS"/>
</dbReference>
<dbReference type="InterPro" id="IPR011701">
    <property type="entry name" value="MFS"/>
</dbReference>
<evidence type="ECO:0000256" key="5">
    <source>
        <dbReference type="ARBA" id="ARBA00022989"/>
    </source>
</evidence>
<keyword evidence="5 8" id="KW-1133">Transmembrane helix</keyword>
<accession>A0AA41Q6B1</accession>
<feature type="transmembrane region" description="Helical" evidence="8">
    <location>
        <begin position="94"/>
        <end position="113"/>
    </location>
</feature>
<feature type="transmembrane region" description="Helical" evidence="8">
    <location>
        <begin position="316"/>
        <end position="336"/>
    </location>
</feature>
<feature type="transmembrane region" description="Helical" evidence="8">
    <location>
        <begin position="119"/>
        <end position="141"/>
    </location>
</feature>
<dbReference type="PROSITE" id="PS00216">
    <property type="entry name" value="SUGAR_TRANSPORT_1"/>
    <property type="match status" value="1"/>
</dbReference>
<dbReference type="SUPFAM" id="SSF103473">
    <property type="entry name" value="MFS general substrate transporter"/>
    <property type="match status" value="1"/>
</dbReference>
<dbReference type="Gene3D" id="1.20.1250.20">
    <property type="entry name" value="MFS general substrate transporter like domains"/>
    <property type="match status" value="1"/>
</dbReference>
<evidence type="ECO:0000256" key="1">
    <source>
        <dbReference type="ARBA" id="ARBA00004651"/>
    </source>
</evidence>
<feature type="transmembrane region" description="Helical" evidence="8">
    <location>
        <begin position="241"/>
        <end position="263"/>
    </location>
</feature>
<keyword evidence="7" id="KW-0046">Antibiotic resistance</keyword>
<keyword evidence="4 8" id="KW-0812">Transmembrane</keyword>
<evidence type="ECO:0000313" key="11">
    <source>
        <dbReference type="Proteomes" id="UP001165378"/>
    </source>
</evidence>
<evidence type="ECO:0000313" key="10">
    <source>
        <dbReference type="EMBL" id="MCF2532369.1"/>
    </source>
</evidence>
<keyword evidence="3" id="KW-1003">Cell membrane</keyword>
<comment type="subcellular location">
    <subcellularLocation>
        <location evidence="1">Cell membrane</location>
        <topology evidence="1">Multi-pass membrane protein</topology>
    </subcellularLocation>
</comment>
<evidence type="ECO:0000256" key="4">
    <source>
        <dbReference type="ARBA" id="ARBA00022692"/>
    </source>
</evidence>
<dbReference type="Pfam" id="PF07690">
    <property type="entry name" value="MFS_1"/>
    <property type="match status" value="1"/>
</dbReference>
<feature type="transmembrane region" description="Helical" evidence="8">
    <location>
        <begin position="283"/>
        <end position="304"/>
    </location>
</feature>
<evidence type="ECO:0000256" key="6">
    <source>
        <dbReference type="ARBA" id="ARBA00023136"/>
    </source>
</evidence>
<evidence type="ECO:0000256" key="7">
    <source>
        <dbReference type="ARBA" id="ARBA00023251"/>
    </source>
</evidence>
<gene>
    <name evidence="10" type="ORF">LZ495_34865</name>
</gene>
<feature type="transmembrane region" description="Helical" evidence="8">
    <location>
        <begin position="63"/>
        <end position="82"/>
    </location>
</feature>